<dbReference type="GeneID" id="34313980"/>
<evidence type="ECO:0000313" key="2">
    <source>
        <dbReference type="EMBL" id="EKR54242.1"/>
    </source>
</evidence>
<comment type="caution">
    <text evidence="2">The sequence shown here is derived from an EMBL/GenBank/DDBJ whole genome shotgun (WGS) entry which is preliminary data.</text>
</comment>
<dbReference type="NCBIfam" id="NF047670">
    <property type="entry name" value="LIC10816_fam"/>
    <property type="match status" value="1"/>
</dbReference>
<sequence>MNAITIFALALLAVPVFARFARVTKEAMGRYHLIGLGGLFLILGEATRMTADKISPIATLLPVIDIVTVVLAYAGVLFGTLWLSVYYIKHPNEI</sequence>
<dbReference type="EMBL" id="AHNR02000048">
    <property type="protein sequence ID" value="EKR54242.1"/>
    <property type="molecule type" value="Genomic_DNA"/>
</dbReference>
<reference evidence="2 3" key="1">
    <citation type="submission" date="2012-10" db="EMBL/GenBank/DDBJ databases">
        <authorList>
            <person name="Harkins D.M."/>
            <person name="Durkin A.S."/>
            <person name="Brinkac L.M."/>
            <person name="Haft D.H."/>
            <person name="Selengut J.D."/>
            <person name="Sanka R."/>
            <person name="DePew J."/>
            <person name="Purushe J."/>
            <person name="Chanthongthip A."/>
            <person name="Lattana O."/>
            <person name="Phetsouvanh R."/>
            <person name="Newton P.N."/>
            <person name="Vinetz J.M."/>
            <person name="Sutton G.G."/>
            <person name="Nierman W.C."/>
            <person name="Fouts D.E."/>
        </authorList>
    </citation>
    <scope>NUCLEOTIDE SEQUENCE [LARGE SCALE GENOMIC DNA]</scope>
    <source>
        <strain evidence="2 3">UI 12758</strain>
    </source>
</reference>
<feature type="transmembrane region" description="Helical" evidence="1">
    <location>
        <begin position="28"/>
        <end position="47"/>
    </location>
</feature>
<dbReference type="Proteomes" id="UP000001340">
    <property type="component" value="Unassembled WGS sequence"/>
</dbReference>
<dbReference type="AlphaFoldDB" id="A0A0E2D2Y4"/>
<evidence type="ECO:0000256" key="1">
    <source>
        <dbReference type="SAM" id="Phobius"/>
    </source>
</evidence>
<evidence type="ECO:0000313" key="3">
    <source>
        <dbReference type="Proteomes" id="UP000001340"/>
    </source>
</evidence>
<dbReference type="RefSeq" id="WP_000991776.1">
    <property type="nucleotide sequence ID" value="NZ_AHNR02000048.1"/>
</dbReference>
<keyword evidence="1" id="KW-1133">Transmembrane helix</keyword>
<protein>
    <submittedName>
        <fullName evidence="2">Uncharacterized protein</fullName>
    </submittedName>
</protein>
<name>A0A0E2D2Y4_LEPIR</name>
<organism evidence="2 3">
    <name type="scientific">Leptospira interrogans str. UI 12758</name>
    <dbReference type="NCBI Taxonomy" id="1049938"/>
    <lineage>
        <taxon>Bacteria</taxon>
        <taxon>Pseudomonadati</taxon>
        <taxon>Spirochaetota</taxon>
        <taxon>Spirochaetia</taxon>
        <taxon>Leptospirales</taxon>
        <taxon>Leptospiraceae</taxon>
        <taxon>Leptospira</taxon>
    </lineage>
</organism>
<feature type="transmembrane region" description="Helical" evidence="1">
    <location>
        <begin position="59"/>
        <end position="88"/>
    </location>
</feature>
<keyword evidence="1" id="KW-0472">Membrane</keyword>
<accession>A0A0E2D2Y4</accession>
<keyword evidence="1" id="KW-0812">Transmembrane</keyword>
<proteinExistence type="predicted"/>
<gene>
    <name evidence="2" type="ORF">LEP1GSC105_4006</name>
</gene>